<dbReference type="InParanoid" id="A0A7J7CL48"/>
<feature type="transmembrane region" description="Helical" evidence="7">
    <location>
        <begin position="715"/>
        <end position="734"/>
    </location>
</feature>
<dbReference type="Pfam" id="PF12036">
    <property type="entry name" value="DUF3522"/>
    <property type="match status" value="1"/>
</dbReference>
<evidence type="ECO:0000313" key="8">
    <source>
        <dbReference type="EMBL" id="KAF5734807.1"/>
    </source>
</evidence>
<dbReference type="AlphaFoldDB" id="A0A7J7CL48"/>
<organism evidence="8 9">
    <name type="scientific">Tripterygium wilfordii</name>
    <name type="common">Thunder God vine</name>
    <dbReference type="NCBI Taxonomy" id="458696"/>
    <lineage>
        <taxon>Eukaryota</taxon>
        <taxon>Viridiplantae</taxon>
        <taxon>Streptophyta</taxon>
        <taxon>Embryophyta</taxon>
        <taxon>Tracheophyta</taxon>
        <taxon>Spermatophyta</taxon>
        <taxon>Magnoliopsida</taxon>
        <taxon>eudicotyledons</taxon>
        <taxon>Gunneridae</taxon>
        <taxon>Pentapetalae</taxon>
        <taxon>rosids</taxon>
        <taxon>fabids</taxon>
        <taxon>Celastrales</taxon>
        <taxon>Celastraceae</taxon>
        <taxon>Tripterygium</taxon>
    </lineage>
</organism>
<keyword evidence="4 7" id="KW-0812">Transmembrane</keyword>
<keyword evidence="9" id="KW-1185">Reference proteome</keyword>
<comment type="caution">
    <text evidence="8">The sequence shown here is derived from an EMBL/GenBank/DDBJ whole genome shotgun (WGS) entry which is preliminary data.</text>
</comment>
<dbReference type="FunCoup" id="A0A7J7CL48">
    <property type="interactions" value="1792"/>
</dbReference>
<proteinExistence type="inferred from homology"/>
<dbReference type="PANTHER" id="PTHR14319">
    <property type="entry name" value="FIVE-SPAN TRANSMEMBRANE PROTEIN M83"/>
    <property type="match status" value="1"/>
</dbReference>
<gene>
    <name evidence="8" type="ORF">HS088_TW15G00300</name>
</gene>
<keyword evidence="3" id="KW-1003">Cell membrane</keyword>
<feature type="transmembrane region" description="Helical" evidence="7">
    <location>
        <begin position="516"/>
        <end position="535"/>
    </location>
</feature>
<comment type="subcellular location">
    <subcellularLocation>
        <location evidence="1">Cell membrane</location>
        <topology evidence="1">Multi-pass membrane protein</topology>
    </subcellularLocation>
</comment>
<dbReference type="Proteomes" id="UP000593562">
    <property type="component" value="Unassembled WGS sequence"/>
</dbReference>
<evidence type="ECO:0000256" key="6">
    <source>
        <dbReference type="ARBA" id="ARBA00023136"/>
    </source>
</evidence>
<reference evidence="8 9" key="1">
    <citation type="journal article" date="2020" name="Nat. Commun.">
        <title>Genome of Tripterygium wilfordii and identification of cytochrome P450 involved in triptolide biosynthesis.</title>
        <authorList>
            <person name="Tu L."/>
            <person name="Su P."/>
            <person name="Zhang Z."/>
            <person name="Gao L."/>
            <person name="Wang J."/>
            <person name="Hu T."/>
            <person name="Zhou J."/>
            <person name="Zhang Y."/>
            <person name="Zhao Y."/>
            <person name="Liu Y."/>
            <person name="Song Y."/>
            <person name="Tong Y."/>
            <person name="Lu Y."/>
            <person name="Yang J."/>
            <person name="Xu C."/>
            <person name="Jia M."/>
            <person name="Peters R.J."/>
            <person name="Huang L."/>
            <person name="Gao W."/>
        </authorList>
    </citation>
    <scope>NUCLEOTIDE SEQUENCE [LARGE SCALE GENOMIC DNA]</scope>
    <source>
        <strain evidence="9">cv. XIE 37</strain>
        <tissue evidence="8">Leaf</tissue>
    </source>
</reference>
<evidence type="ECO:0000256" key="2">
    <source>
        <dbReference type="ARBA" id="ARBA00005542"/>
    </source>
</evidence>
<evidence type="ECO:0000256" key="5">
    <source>
        <dbReference type="ARBA" id="ARBA00022989"/>
    </source>
</evidence>
<feature type="transmembrane region" description="Helical" evidence="7">
    <location>
        <begin position="602"/>
        <end position="620"/>
    </location>
</feature>
<feature type="transmembrane region" description="Helical" evidence="7">
    <location>
        <begin position="579"/>
        <end position="595"/>
    </location>
</feature>
<sequence length="769" mass="86501">MDRISQVSSYMTASMSLQQNLTLMIGVTLEDHKSRFADGRSKLPIICFRDGGPPLPDVYSAHIKDLALSRYAGLSSGGTEYIRNMKQCYPLQRNVTFELIYGQIPPGDYYVGMFNGIGLIRTQSKMINRGPKYTFNANIIVERCSDVAMRGHYCNQTIQELSCLRSGILDGSNVACRISSNSFCHRNMDPKVYSISVPEIAQTLMITAENVSFNQTSWEAREYTLTCYARYNAVPERSLYDHHVDISMTPLVIQSVKVGTWYFVIQPVYQSNGSTVTLQDNQELCYSMEWEVLKCPQGKSGSNCTWQAHVLQGFPTGNSTVPFIYYPEGLQMSAGSYNFPLEPLLSNSLARNGAEFGWTYFFLNTSQAATGRNIHIQILSATRIHFEIYVRYGGLPSLDMWDYRYSNFTANGNNDSMFKLYDITQERINFYILYPREGPWTIGLRHLVSNLNLSNTQTTMSVSIEICPNQCSGRGTCHSRTDATGSASVSYCYCQCNRNHGGFDCSFEIVSRQARIWHSFFLIASNAAAILPALFSLRRKAYAEWIVFMSSGVSSALYHACDVGTWCALSFHVLQFMDFWLSFMAVGSTVIYIAFESEVAKRALHSILTIVTVLLALNGMTRSRNVVIVLSLGALGLLVGWLMEACTRYKSIYISLSSPATSHSNIFERRRTPSLWISNLVKTIYLQFHWSFVLLGFIALSLASTSWLSENSENYWLWHSLWHIAIYTCSFFFLRSKAAAAAAATQNGERQVAPLMVSELAHLNPVPSS</sequence>
<accession>A0A7J7CL48</accession>
<dbReference type="GO" id="GO:0005886">
    <property type="term" value="C:plasma membrane"/>
    <property type="evidence" value="ECO:0007669"/>
    <property type="project" value="UniProtKB-SubCell"/>
</dbReference>
<evidence type="ECO:0000256" key="7">
    <source>
        <dbReference type="SAM" id="Phobius"/>
    </source>
</evidence>
<dbReference type="EMBL" id="JAAARO010000015">
    <property type="protein sequence ID" value="KAF5734807.1"/>
    <property type="molecule type" value="Genomic_DNA"/>
</dbReference>
<feature type="transmembrane region" description="Helical" evidence="7">
    <location>
        <begin position="626"/>
        <end position="643"/>
    </location>
</feature>
<evidence type="ECO:0008006" key="10">
    <source>
        <dbReference type="Google" id="ProtNLM"/>
    </source>
</evidence>
<keyword evidence="6 7" id="KW-0472">Membrane</keyword>
<name>A0A7J7CL48_TRIWF</name>
<feature type="transmembrane region" description="Helical" evidence="7">
    <location>
        <begin position="688"/>
        <end position="709"/>
    </location>
</feature>
<evidence type="ECO:0000313" key="9">
    <source>
        <dbReference type="Proteomes" id="UP000593562"/>
    </source>
</evidence>
<comment type="similarity">
    <text evidence="2">Belongs to the TMEM8 family.</text>
</comment>
<evidence type="ECO:0000256" key="4">
    <source>
        <dbReference type="ARBA" id="ARBA00022692"/>
    </source>
</evidence>
<feature type="transmembrane region" description="Helical" evidence="7">
    <location>
        <begin position="542"/>
        <end position="559"/>
    </location>
</feature>
<dbReference type="PANTHER" id="PTHR14319:SF3">
    <property type="entry name" value="TRANSMEMBRANE PROTEIN-LIKE PROTEIN"/>
    <property type="match status" value="1"/>
</dbReference>
<keyword evidence="5 7" id="KW-1133">Transmembrane helix</keyword>
<evidence type="ECO:0000256" key="1">
    <source>
        <dbReference type="ARBA" id="ARBA00004651"/>
    </source>
</evidence>
<protein>
    <recommendedName>
        <fullName evidence="10">EGF-like domain-containing protein</fullName>
    </recommendedName>
</protein>
<evidence type="ECO:0000256" key="3">
    <source>
        <dbReference type="ARBA" id="ARBA00022475"/>
    </source>
</evidence>
<dbReference type="InterPro" id="IPR021910">
    <property type="entry name" value="NGX6/PGAP6/MYMK"/>
</dbReference>